<dbReference type="AlphaFoldDB" id="A0A0D9ZY89"/>
<name>A0A0D9ZY89_9ORYZ</name>
<dbReference type="Gramene" id="OGLUM05G14680.1">
    <property type="protein sequence ID" value="OGLUM05G14680.1"/>
    <property type="gene ID" value="OGLUM05G14680"/>
</dbReference>
<proteinExistence type="predicted"/>
<dbReference type="HOGENOM" id="CLU_913292_0_0_1"/>
<reference evidence="2" key="2">
    <citation type="submission" date="2018-05" db="EMBL/GenBank/DDBJ databases">
        <title>OgluRS3 (Oryza glumaepatula Reference Sequence Version 3).</title>
        <authorList>
            <person name="Zhang J."/>
            <person name="Kudrna D."/>
            <person name="Lee S."/>
            <person name="Talag J."/>
            <person name="Welchert J."/>
            <person name="Wing R.A."/>
        </authorList>
    </citation>
    <scope>NUCLEOTIDE SEQUENCE [LARGE SCALE GENOMIC DNA]</scope>
</reference>
<keyword evidence="3" id="KW-1185">Reference proteome</keyword>
<sequence length="322" mass="34263">MAGKTDAEMVMGTAQVLGNPVSGLKPSRSSGNRGWAEQRSKRGKSRQKEGKVRRLATGDGEAGELYKSGVGVGLVVATRRGEAGVGVALSEASRCGNVEQSVGAAAQYLFQRRSNVPNEAARYLSRILDAEWVKQWCGSSPARRSGSFPTEAARWRNSPQSPQQCDGLRRRRSRIDVQVRMLVSDQGAALLNQQVYSSGAPPPVGLNNEWMCSPAHCIGNGCGPICRGPRILASFPFIILLMLLLHCGIEPCSRPAAAISPLLRCLLPVSRTGVVVLLLVAVVVAAATAYEDCSPAISHLASFSHRLPPPILPATARPPPAK</sequence>
<dbReference type="EnsemblPlants" id="OGLUM05G14680.1">
    <property type="protein sequence ID" value="OGLUM05G14680.1"/>
    <property type="gene ID" value="OGLUM05G14680"/>
</dbReference>
<protein>
    <submittedName>
        <fullName evidence="2">Uncharacterized protein</fullName>
    </submittedName>
</protein>
<feature type="region of interest" description="Disordered" evidence="1">
    <location>
        <begin position="140"/>
        <end position="166"/>
    </location>
</feature>
<organism evidence="2">
    <name type="scientific">Oryza glumipatula</name>
    <dbReference type="NCBI Taxonomy" id="40148"/>
    <lineage>
        <taxon>Eukaryota</taxon>
        <taxon>Viridiplantae</taxon>
        <taxon>Streptophyta</taxon>
        <taxon>Embryophyta</taxon>
        <taxon>Tracheophyta</taxon>
        <taxon>Spermatophyta</taxon>
        <taxon>Magnoliopsida</taxon>
        <taxon>Liliopsida</taxon>
        <taxon>Poales</taxon>
        <taxon>Poaceae</taxon>
        <taxon>BOP clade</taxon>
        <taxon>Oryzoideae</taxon>
        <taxon>Oryzeae</taxon>
        <taxon>Oryzinae</taxon>
        <taxon>Oryza</taxon>
    </lineage>
</organism>
<feature type="compositionally biased region" description="Basic and acidic residues" evidence="1">
    <location>
        <begin position="36"/>
        <end position="52"/>
    </location>
</feature>
<reference evidence="2" key="1">
    <citation type="submission" date="2015-04" db="UniProtKB">
        <authorList>
            <consortium name="EnsemblPlants"/>
        </authorList>
    </citation>
    <scope>IDENTIFICATION</scope>
</reference>
<evidence type="ECO:0000256" key="1">
    <source>
        <dbReference type="SAM" id="MobiDB-lite"/>
    </source>
</evidence>
<feature type="region of interest" description="Disordered" evidence="1">
    <location>
        <begin position="1"/>
        <end position="55"/>
    </location>
</feature>
<accession>A0A0D9ZY89</accession>
<evidence type="ECO:0000313" key="2">
    <source>
        <dbReference type="EnsemblPlants" id="OGLUM05G14680.1"/>
    </source>
</evidence>
<dbReference type="Proteomes" id="UP000026961">
    <property type="component" value="Chromosome 5"/>
</dbReference>
<evidence type="ECO:0000313" key="3">
    <source>
        <dbReference type="Proteomes" id="UP000026961"/>
    </source>
</evidence>